<feature type="region of interest" description="Disordered" evidence="1">
    <location>
        <begin position="36"/>
        <end position="55"/>
    </location>
</feature>
<feature type="compositionally biased region" description="Basic and acidic residues" evidence="1">
    <location>
        <begin position="216"/>
        <end position="227"/>
    </location>
</feature>
<dbReference type="Proteomes" id="UP000245764">
    <property type="component" value="Chromosome 2"/>
</dbReference>
<evidence type="ECO:0000256" key="1">
    <source>
        <dbReference type="SAM" id="MobiDB-lite"/>
    </source>
</evidence>
<feature type="region of interest" description="Disordered" evidence="1">
    <location>
        <begin position="210"/>
        <end position="229"/>
    </location>
</feature>
<organism evidence="2 3">
    <name type="scientific">Zymoseptoria tritici ST99CH_1E4</name>
    <dbReference type="NCBI Taxonomy" id="1276532"/>
    <lineage>
        <taxon>Eukaryota</taxon>
        <taxon>Fungi</taxon>
        <taxon>Dikarya</taxon>
        <taxon>Ascomycota</taxon>
        <taxon>Pezizomycotina</taxon>
        <taxon>Dothideomycetes</taxon>
        <taxon>Dothideomycetidae</taxon>
        <taxon>Mycosphaerellales</taxon>
        <taxon>Mycosphaerellaceae</taxon>
        <taxon>Zymoseptoria</taxon>
    </lineage>
</organism>
<dbReference type="AlphaFoldDB" id="A0A2H1FZA7"/>
<protein>
    <submittedName>
        <fullName evidence="2">Uncharacterized protein</fullName>
    </submittedName>
</protein>
<feature type="region of interest" description="Disordered" evidence="1">
    <location>
        <begin position="235"/>
        <end position="338"/>
    </location>
</feature>
<feature type="region of interest" description="Disordered" evidence="1">
    <location>
        <begin position="356"/>
        <end position="375"/>
    </location>
</feature>
<name>A0A2H1FZA7_ZYMTR</name>
<evidence type="ECO:0000313" key="2">
    <source>
        <dbReference type="EMBL" id="SMR46655.1"/>
    </source>
</evidence>
<sequence>MEIEATDHWAALMPKSNSGSTVRYIFSSEGREIINPSNLSDLSNNPAPPADVTPAGHAPPFILSCQSHSSFDRHSFRPAFSTGFSLHSLASHRSKLGNQRHDQISNDKLCITIDQAITRPTWVFPATGIQPTSFTAQEPLSTKFNISRTSTGNYPDRQLTSLSAFRKRSIAVITRGVSSNFPTFSPTPRRKPRPFTTEKVATVYASPPFSPSALRKGFDPDSGRDALDPVMEYNDSSRRQYAQNPYGAQQQQQPAQAGASTPGQYGAERFRQSTYGQQTPTTLPSSGRASSDPQAFGFAAGTSQYGAAGSGSAPSMQYASDLQASEVPRQQESSQYQSYGSASVLWPSVPQAQSPYDQVSRYSQRSGPGSETLASQYGVPQTQYYLPSHSVGGSATASDLAAPHLPSQYQPSGYPPAASSTSQPYGSTMMDPTQPTYSAYTHYTPSNQSADQAWSSYQAQMRTIFTQAREGSLHEVGNLLLEVSHYLIGNAEALGLTKDDDTVHDERVRLWDEFNRAWLVTLQMQYDMAQEMMRTHQTLVEPRSIMSAQVLEHLSRELVRLCDSVENKGLVDYQMGVAEEEIMDLLLNCLDQLEPDTEMTGGDESPQPPTSRAR</sequence>
<dbReference type="EMBL" id="LT854254">
    <property type="protein sequence ID" value="SMR46655.1"/>
    <property type="molecule type" value="Genomic_DNA"/>
</dbReference>
<reference evidence="3" key="1">
    <citation type="submission" date="2017-05" db="EMBL/GenBank/DDBJ databases">
        <authorList>
            <person name="Song R."/>
            <person name="Chenine A.L."/>
            <person name="Ruprecht R.M."/>
        </authorList>
    </citation>
    <scope>NUCLEOTIDE SEQUENCE [LARGE SCALE GENOMIC DNA]</scope>
</reference>
<feature type="compositionally biased region" description="Low complexity" evidence="1">
    <location>
        <begin position="240"/>
        <end position="259"/>
    </location>
</feature>
<accession>A0A2H1FZA7</accession>
<feature type="compositionally biased region" description="Low complexity" evidence="1">
    <location>
        <begin position="36"/>
        <end position="45"/>
    </location>
</feature>
<feature type="compositionally biased region" description="Polar residues" evidence="1">
    <location>
        <begin position="272"/>
        <end position="293"/>
    </location>
</feature>
<evidence type="ECO:0000313" key="3">
    <source>
        <dbReference type="Proteomes" id="UP000245764"/>
    </source>
</evidence>
<feature type="region of interest" description="Disordered" evidence="1">
    <location>
        <begin position="595"/>
        <end position="614"/>
    </location>
</feature>
<proteinExistence type="predicted"/>
<feature type="compositionally biased region" description="Polar residues" evidence="1">
    <location>
        <begin position="312"/>
        <end position="323"/>
    </location>
</feature>
<gene>
    <name evidence="2" type="ORF">ZT1E4_G3273</name>
</gene>
<feature type="region of interest" description="Disordered" evidence="1">
    <location>
        <begin position="397"/>
        <end position="425"/>
    </location>
</feature>